<dbReference type="EMBL" id="ASPP01050616">
    <property type="protein sequence ID" value="ETN97159.1"/>
    <property type="molecule type" value="Genomic_DNA"/>
</dbReference>
<gene>
    <name evidence="2" type="ORF">RFI_40372</name>
</gene>
<proteinExistence type="predicted"/>
<name>X6L8T7_RETFI</name>
<evidence type="ECO:0000313" key="3">
    <source>
        <dbReference type="Proteomes" id="UP000023152"/>
    </source>
</evidence>
<evidence type="ECO:0000313" key="2">
    <source>
        <dbReference type="EMBL" id="ETN97159.1"/>
    </source>
</evidence>
<sequence length="251" mass="28216">MECFFLFLSDLELITNTTENFDKQSSEARHCLDQSRKQADIIQKGVTSIGETAAKLKEEIKSLEQEVDEIADLSNKNAIDECLEDAKDKIAKLEARQSAALLKSEAVLTSIEVQDYELSELEAKTKAQEENVDKAANSAKERMDAVTKMQQEQEYCPGCPGCPGLFLYVSKSSSFGWILKKTWTNTNKTQKKVENEVLKQMKNLGNEFKNARGIKKLLRDTRSNLKSHKMSLNESANAVDNLIDKLLTIKA</sequence>
<organism evidence="2 3">
    <name type="scientific">Reticulomyxa filosa</name>
    <dbReference type="NCBI Taxonomy" id="46433"/>
    <lineage>
        <taxon>Eukaryota</taxon>
        <taxon>Sar</taxon>
        <taxon>Rhizaria</taxon>
        <taxon>Retaria</taxon>
        <taxon>Foraminifera</taxon>
        <taxon>Monothalamids</taxon>
        <taxon>Reticulomyxidae</taxon>
        <taxon>Reticulomyxa</taxon>
    </lineage>
</organism>
<reference evidence="2 3" key="1">
    <citation type="journal article" date="2013" name="Curr. Biol.">
        <title>The Genome of the Foraminiferan Reticulomyxa filosa.</title>
        <authorList>
            <person name="Glockner G."/>
            <person name="Hulsmann N."/>
            <person name="Schleicher M."/>
            <person name="Noegel A.A."/>
            <person name="Eichinger L."/>
            <person name="Gallinger C."/>
            <person name="Pawlowski J."/>
            <person name="Sierra R."/>
            <person name="Euteneuer U."/>
            <person name="Pillet L."/>
            <person name="Moustafa A."/>
            <person name="Platzer M."/>
            <person name="Groth M."/>
            <person name="Szafranski K."/>
            <person name="Schliwa M."/>
        </authorList>
    </citation>
    <scope>NUCLEOTIDE SEQUENCE [LARGE SCALE GENOMIC DNA]</scope>
</reference>
<dbReference type="Gene3D" id="1.10.287.1490">
    <property type="match status" value="1"/>
</dbReference>
<dbReference type="AlphaFoldDB" id="X6L8T7"/>
<evidence type="ECO:0000256" key="1">
    <source>
        <dbReference type="SAM" id="Coils"/>
    </source>
</evidence>
<keyword evidence="1" id="KW-0175">Coiled coil</keyword>
<comment type="caution">
    <text evidence="2">The sequence shown here is derived from an EMBL/GenBank/DDBJ whole genome shotgun (WGS) entry which is preliminary data.</text>
</comment>
<protein>
    <submittedName>
        <fullName evidence="2">Uncharacterized protein</fullName>
    </submittedName>
</protein>
<dbReference type="Proteomes" id="UP000023152">
    <property type="component" value="Unassembled WGS sequence"/>
</dbReference>
<accession>X6L8T7</accession>
<feature type="coiled-coil region" evidence="1">
    <location>
        <begin position="46"/>
        <end position="138"/>
    </location>
</feature>
<keyword evidence="3" id="KW-1185">Reference proteome</keyword>